<keyword evidence="2" id="KW-0479">Metal-binding</keyword>
<evidence type="ECO:0000256" key="2">
    <source>
        <dbReference type="ARBA" id="ARBA00022723"/>
    </source>
</evidence>
<proteinExistence type="inferred from homology"/>
<protein>
    <submittedName>
        <fullName evidence="5">GFA family protein</fullName>
    </submittedName>
</protein>
<reference evidence="5 6" key="1">
    <citation type="submission" date="2023-03" db="EMBL/GenBank/DDBJ databases">
        <title>Draft assemblies of triclosan tolerant bacteria isolated from returned activated sludge.</title>
        <authorList>
            <person name="Van Hamelsveld S."/>
        </authorList>
    </citation>
    <scope>NUCLEOTIDE SEQUENCE [LARGE SCALE GENOMIC DNA]</scope>
    <source>
        <strain evidence="5 6">GW210010_S58</strain>
    </source>
</reference>
<name>A0ABT6AT80_9BURK</name>
<sequence>MQEYLGACHCGTVTFSFEADINELVRCACSLCTKRNAVMATVERRRLRVLSGEEALSLYQWNTGMAKHYFCSHCGIYTFHQRRTDERYFSVNAFCVDGIDATKIPVRQVDGKSRSTV</sequence>
<dbReference type="SUPFAM" id="SSF51316">
    <property type="entry name" value="Mss4-like"/>
    <property type="match status" value="1"/>
</dbReference>
<comment type="similarity">
    <text evidence="1">Belongs to the Gfa family.</text>
</comment>
<dbReference type="PANTHER" id="PTHR28620">
    <property type="entry name" value="CENTROMERE PROTEIN V"/>
    <property type="match status" value="1"/>
</dbReference>
<dbReference type="RefSeq" id="WP_276266499.1">
    <property type="nucleotide sequence ID" value="NZ_JARJLM010000389.1"/>
</dbReference>
<dbReference type="EMBL" id="JARJLM010000389">
    <property type="protein sequence ID" value="MDF3835834.1"/>
    <property type="molecule type" value="Genomic_DNA"/>
</dbReference>
<dbReference type="InterPro" id="IPR052355">
    <property type="entry name" value="CENP-V-like"/>
</dbReference>
<organism evidence="5 6">
    <name type="scientific">Cupriavidus basilensis</name>
    <dbReference type="NCBI Taxonomy" id="68895"/>
    <lineage>
        <taxon>Bacteria</taxon>
        <taxon>Pseudomonadati</taxon>
        <taxon>Pseudomonadota</taxon>
        <taxon>Betaproteobacteria</taxon>
        <taxon>Burkholderiales</taxon>
        <taxon>Burkholderiaceae</taxon>
        <taxon>Cupriavidus</taxon>
    </lineage>
</organism>
<gene>
    <name evidence="5" type="ORF">P3W85_23195</name>
</gene>
<keyword evidence="6" id="KW-1185">Reference proteome</keyword>
<evidence type="ECO:0000313" key="5">
    <source>
        <dbReference type="EMBL" id="MDF3835834.1"/>
    </source>
</evidence>
<feature type="domain" description="CENP-V/GFA" evidence="4">
    <location>
        <begin position="4"/>
        <end position="115"/>
    </location>
</feature>
<keyword evidence="3" id="KW-0862">Zinc</keyword>
<evidence type="ECO:0000313" key="6">
    <source>
        <dbReference type="Proteomes" id="UP001216674"/>
    </source>
</evidence>
<evidence type="ECO:0000259" key="4">
    <source>
        <dbReference type="PROSITE" id="PS51891"/>
    </source>
</evidence>
<evidence type="ECO:0000256" key="1">
    <source>
        <dbReference type="ARBA" id="ARBA00005495"/>
    </source>
</evidence>
<dbReference type="PROSITE" id="PS51891">
    <property type="entry name" value="CENP_V_GFA"/>
    <property type="match status" value="1"/>
</dbReference>
<comment type="caution">
    <text evidence="5">The sequence shown here is derived from an EMBL/GenBank/DDBJ whole genome shotgun (WGS) entry which is preliminary data.</text>
</comment>
<dbReference type="Gene3D" id="2.170.150.70">
    <property type="match status" value="1"/>
</dbReference>
<dbReference type="Proteomes" id="UP001216674">
    <property type="component" value="Unassembled WGS sequence"/>
</dbReference>
<evidence type="ECO:0000256" key="3">
    <source>
        <dbReference type="ARBA" id="ARBA00022833"/>
    </source>
</evidence>
<dbReference type="PANTHER" id="PTHR28620:SF1">
    <property type="entry name" value="CENP-V_GFA DOMAIN-CONTAINING PROTEIN"/>
    <property type="match status" value="1"/>
</dbReference>
<dbReference type="Pfam" id="PF04828">
    <property type="entry name" value="GFA"/>
    <property type="match status" value="1"/>
</dbReference>
<dbReference type="InterPro" id="IPR006913">
    <property type="entry name" value="CENP-V/GFA"/>
</dbReference>
<dbReference type="InterPro" id="IPR011057">
    <property type="entry name" value="Mss4-like_sf"/>
</dbReference>
<accession>A0ABT6AT80</accession>